<evidence type="ECO:0000313" key="3">
    <source>
        <dbReference type="EMBL" id="QGM47180.1"/>
    </source>
</evidence>
<evidence type="ECO:0000256" key="2">
    <source>
        <dbReference type="SAM" id="Phobius"/>
    </source>
</evidence>
<feature type="compositionally biased region" description="Basic and acidic residues" evidence="1">
    <location>
        <begin position="69"/>
        <end position="79"/>
    </location>
</feature>
<dbReference type="AlphaFoldDB" id="A0A6B8KKH7"/>
<dbReference type="EMBL" id="CP046052">
    <property type="protein sequence ID" value="QGM47180.1"/>
    <property type="molecule type" value="Genomic_DNA"/>
</dbReference>
<feature type="region of interest" description="Disordered" evidence="1">
    <location>
        <begin position="69"/>
        <end position="110"/>
    </location>
</feature>
<keyword evidence="2" id="KW-0472">Membrane</keyword>
<organism evidence="3 4">
    <name type="scientific">Methylocystis heyeri</name>
    <dbReference type="NCBI Taxonomy" id="391905"/>
    <lineage>
        <taxon>Bacteria</taxon>
        <taxon>Pseudomonadati</taxon>
        <taxon>Pseudomonadota</taxon>
        <taxon>Alphaproteobacteria</taxon>
        <taxon>Hyphomicrobiales</taxon>
        <taxon>Methylocystaceae</taxon>
        <taxon>Methylocystis</taxon>
    </lineage>
</organism>
<dbReference type="Proteomes" id="UP000309061">
    <property type="component" value="Chromosome"/>
</dbReference>
<name>A0A6B8KKH7_9HYPH</name>
<evidence type="ECO:0000313" key="4">
    <source>
        <dbReference type="Proteomes" id="UP000309061"/>
    </source>
</evidence>
<keyword evidence="2" id="KW-0812">Transmembrane</keyword>
<accession>A0A6B8KKH7</accession>
<keyword evidence="2" id="KW-1133">Transmembrane helix</keyword>
<feature type="transmembrane region" description="Helical" evidence="2">
    <location>
        <begin position="7"/>
        <end position="31"/>
    </location>
</feature>
<protein>
    <submittedName>
        <fullName evidence="3">Uncharacterized protein</fullName>
    </submittedName>
</protein>
<sequence>MDDVRDSFGLAVCVVWLVSVILLAAFGYVAISVALETSPERTLLQISNSGRHPARAMKEAHARKAAVAKIEKTHRKEPAKTSLKANESRKQDKKRAISVPRRAKPFPAQG</sequence>
<keyword evidence="4" id="KW-1185">Reference proteome</keyword>
<dbReference type="RefSeq" id="WP_136497874.1">
    <property type="nucleotide sequence ID" value="NZ_CP046052.1"/>
</dbReference>
<proteinExistence type="predicted"/>
<gene>
    <name evidence="3" type="ORF">H2LOC_016585</name>
</gene>
<evidence type="ECO:0000256" key="1">
    <source>
        <dbReference type="SAM" id="MobiDB-lite"/>
    </source>
</evidence>
<reference evidence="3 4" key="1">
    <citation type="submission" date="2019-11" db="EMBL/GenBank/DDBJ databases">
        <title>The genome sequence of Methylocystis heyeri.</title>
        <authorList>
            <person name="Oshkin I.Y."/>
            <person name="Miroshnikov K."/>
            <person name="Dedysh S.N."/>
        </authorList>
    </citation>
    <scope>NUCLEOTIDE SEQUENCE [LARGE SCALE GENOMIC DNA]</scope>
    <source>
        <strain evidence="3 4">H2</strain>
    </source>
</reference>
<dbReference type="KEGG" id="mhey:H2LOC_016585"/>